<gene>
    <name evidence="1" type="ORF">J4730_24450</name>
</gene>
<comment type="caution">
    <text evidence="1">The sequence shown here is derived from an EMBL/GenBank/DDBJ whole genome shotgun (WGS) entry which is preliminary data.</text>
</comment>
<proteinExistence type="predicted"/>
<accession>A0A939NJ18</accession>
<dbReference type="EMBL" id="JAGETM010000034">
    <property type="protein sequence ID" value="MBO1997764.1"/>
    <property type="molecule type" value="Genomic_DNA"/>
</dbReference>
<reference evidence="1" key="1">
    <citation type="submission" date="2021-03" db="EMBL/GenBank/DDBJ databases">
        <title>Molecular epidemiology and mechanisms of colistin and carbapenem resistance in Enterobacteriaceae from clinical isolates, the environment and porcine samples in Pretoria, South Africa.</title>
        <authorList>
            <person name="Bogoshi D."/>
            <person name="Mbelle N.M."/>
            <person name="Naidoo V."/>
            <person name="Osei Sekyere J."/>
        </authorList>
    </citation>
    <scope>NUCLEOTIDE SEQUENCE</scope>
    <source>
        <strain evidence="1">C027</strain>
    </source>
</reference>
<organism evidence="1 2">
    <name type="scientific">Klebsiella pneumoniae</name>
    <dbReference type="NCBI Taxonomy" id="573"/>
    <lineage>
        <taxon>Bacteria</taxon>
        <taxon>Pseudomonadati</taxon>
        <taxon>Pseudomonadota</taxon>
        <taxon>Gammaproteobacteria</taxon>
        <taxon>Enterobacterales</taxon>
        <taxon>Enterobacteriaceae</taxon>
        <taxon>Klebsiella/Raoultella group</taxon>
        <taxon>Klebsiella</taxon>
        <taxon>Klebsiella pneumoniae complex</taxon>
    </lineage>
</organism>
<evidence type="ECO:0000313" key="1">
    <source>
        <dbReference type="EMBL" id="MBO1997764.1"/>
    </source>
</evidence>
<dbReference type="AlphaFoldDB" id="A0A939NJ18"/>
<protein>
    <submittedName>
        <fullName evidence="1">Uncharacterized protein</fullName>
    </submittedName>
</protein>
<name>A0A939NJ18_KLEPN</name>
<evidence type="ECO:0000313" key="2">
    <source>
        <dbReference type="Proteomes" id="UP000664002"/>
    </source>
</evidence>
<sequence>MRLSSRSPRWISRFWICAFSAETDCSLVCRGPHLIEVGLRDVLHRTQALVAIERDLIVTRGVLRGAQVGAGGGDLRVQLLVAQFRLLEGDLRRFNFINEWRWVELIQQVALSRLLLCARRRARHSRRPATKPGSPRA</sequence>
<dbReference type="Proteomes" id="UP000664002">
    <property type="component" value="Unassembled WGS sequence"/>
</dbReference>